<dbReference type="GO" id="GO:0110078">
    <property type="term" value="C:TTT Hsp90 cochaperone complex"/>
    <property type="evidence" value="ECO:0007669"/>
    <property type="project" value="InterPro"/>
</dbReference>
<evidence type="ECO:0000313" key="3">
    <source>
        <dbReference type="Proteomes" id="UP000249464"/>
    </source>
</evidence>
<keyword evidence="3" id="KW-1185">Reference proteome</keyword>
<protein>
    <submittedName>
        <fullName evidence="2">BQ5605_C001g00166 protein</fullName>
    </submittedName>
</protein>
<dbReference type="InterPro" id="IPR016024">
    <property type="entry name" value="ARM-type_fold"/>
</dbReference>
<dbReference type="Proteomes" id="UP000249464">
    <property type="component" value="Unassembled WGS sequence"/>
</dbReference>
<dbReference type="EMBL" id="FQNC01000043">
    <property type="protein sequence ID" value="SGY44499.1"/>
    <property type="molecule type" value="Genomic_DNA"/>
</dbReference>
<sequence>MTTPLASAAAVAVDSVLTDRIKPLLATYDPTTTTATTSDRSLLVSLAGQVDHALPDSAATLVQSRLPHELLITISALLKFPPSEEQDQDTQDVTLTKVNRHHEPLLRISSSIAACLIHTEDQINSSLSETVAVRARLIMVFAKFSHQDPAAPRLCTAQAVEYATGKFSRPLEPRTQLDPAPLSATLSHLLSNPPTLRLPILDHLLSKLLPPIFKPHPHINPTTGRAVARPAGGVNALLDWFDSNRSHSTGDGTGASDWRIDVGLHNVVRFVVASLEKEDIESRWHLVLPPLLTYLDDYSPLNKLLGVDLLSALLERTSGPLLTKTGVGKVFSTIGSILQSLDACLSSLSSPYSPSLLLKTHQVYLTLLHQTYPAPSPTQASSQAHLPLLQLGIIRVWEFHPSHIALFKATIEGLGPLLRSKGFGAMGTIRFLGVLVPHLVGVLETSCRTTIGAGIRTGRGLGEGNREVIEYALRGLKEVVGNAEERIRESAKWKGMVLMQLGKTWVVTREDKEGQGDKGEKEELETLLRELMAMIGDETDQQRFLELDEDMFAPLFANDNP</sequence>
<name>A0A2X0P5F9_9BASI</name>
<accession>A0A2X0P5F9</accession>
<dbReference type="STRING" id="796604.A0A2X0P5F9"/>
<evidence type="ECO:0000313" key="2">
    <source>
        <dbReference type="EMBL" id="SGY44499.1"/>
    </source>
</evidence>
<organism evidence="2 3">
    <name type="scientific">Microbotryum silenes-dioicae</name>
    <dbReference type="NCBI Taxonomy" id="796604"/>
    <lineage>
        <taxon>Eukaryota</taxon>
        <taxon>Fungi</taxon>
        <taxon>Dikarya</taxon>
        <taxon>Basidiomycota</taxon>
        <taxon>Pucciniomycotina</taxon>
        <taxon>Microbotryomycetes</taxon>
        <taxon>Microbotryales</taxon>
        <taxon>Microbotryaceae</taxon>
        <taxon>Microbotryum</taxon>
    </lineage>
</organism>
<reference evidence="2 3" key="1">
    <citation type="submission" date="2016-11" db="EMBL/GenBank/DDBJ databases">
        <authorList>
            <person name="Jaros S."/>
            <person name="Januszkiewicz K."/>
            <person name="Wedrychowicz H."/>
        </authorList>
    </citation>
    <scope>NUCLEOTIDE SEQUENCE [LARGE SCALE GENOMIC DNA]</scope>
</reference>
<dbReference type="PANTHER" id="PTHR32226:SF2">
    <property type="entry name" value="TELO2-INTERACTING PROTEIN 2"/>
    <property type="match status" value="1"/>
</dbReference>
<gene>
    <name evidence="2" type="primary">BQ5605_C001g00166</name>
    <name evidence="2" type="ORF">BQ5605_C001G00166</name>
</gene>
<dbReference type="GO" id="GO:0005634">
    <property type="term" value="C:nucleus"/>
    <property type="evidence" value="ECO:0007669"/>
    <property type="project" value="TreeGrafter"/>
</dbReference>
<comment type="similarity">
    <text evidence="1">Belongs to the TTI2 family.</text>
</comment>
<dbReference type="InterPro" id="IPR018870">
    <property type="entry name" value="Tti2"/>
</dbReference>
<dbReference type="GO" id="GO:0005829">
    <property type="term" value="C:cytosol"/>
    <property type="evidence" value="ECO:0007669"/>
    <property type="project" value="TreeGrafter"/>
</dbReference>
<dbReference type="Pfam" id="PF10521">
    <property type="entry name" value="Tti2"/>
    <property type="match status" value="1"/>
</dbReference>
<proteinExistence type="inferred from homology"/>
<evidence type="ECO:0000256" key="1">
    <source>
        <dbReference type="ARBA" id="ARBA00034736"/>
    </source>
</evidence>
<dbReference type="PANTHER" id="PTHR32226">
    <property type="entry name" value="TELO2-INTERACTING PROTEIN 2"/>
    <property type="match status" value="1"/>
</dbReference>
<dbReference type="AlphaFoldDB" id="A0A2X0P5F9"/>
<dbReference type="SUPFAM" id="SSF48371">
    <property type="entry name" value="ARM repeat"/>
    <property type="match status" value="1"/>
</dbReference>